<dbReference type="EMBL" id="AHKC01018307">
    <property type="protein sequence ID" value="EKF27405.1"/>
    <property type="molecule type" value="Genomic_DNA"/>
</dbReference>
<dbReference type="AlphaFoldDB" id="K2MJQ5"/>
<sequence>MSPKRHVVMIGVSGCSGSGKTVLANRLVELLNSPLRPIALDDFFDEVMCEALGTCEDPRCIRSRDYARFLCEIRKRLQIDGVSAAECLQDMAGASAFLRSQPVGSLATGMPHDSSLEASSREQLGEFAASFQYTTETMAMSERYENKGTVYVVCEGFLLFVDQTVCDVLDYFLLIDIDEETASLRRFLRLPRRHLHHGGYAERIERMFCSRKSLLRLAALTTSHTELPSSFAHLYVNLQYVPPLPSVTGDYERFWLRREYLQYLPPMPPTGDNYRHATSPYAWLEVKDPLYITRTLQQSRLATSDGNELKDTTFSFDFNQVTVGDVTSHKVLCNDRVSILQKQYFEFRYWFFYEVLYYHRQLLPLVQENITETCQRRYCGKDAFCPIVHVTSGVNVSDAKLDAALLSFVHYIMQPPQSGGMCNTGMR</sequence>
<dbReference type="Gene3D" id="3.40.50.300">
    <property type="entry name" value="P-loop containing nucleotide triphosphate hydrolases"/>
    <property type="match status" value="1"/>
</dbReference>
<dbReference type="InterPro" id="IPR027417">
    <property type="entry name" value="P-loop_NTPase"/>
</dbReference>
<organism evidence="1 2">
    <name type="scientific">Trypanosoma cruzi marinkellei</name>
    <dbReference type="NCBI Taxonomy" id="85056"/>
    <lineage>
        <taxon>Eukaryota</taxon>
        <taxon>Discoba</taxon>
        <taxon>Euglenozoa</taxon>
        <taxon>Kinetoplastea</taxon>
        <taxon>Metakinetoplastina</taxon>
        <taxon>Trypanosomatida</taxon>
        <taxon>Trypanosomatidae</taxon>
        <taxon>Trypanosoma</taxon>
        <taxon>Schizotrypanum</taxon>
    </lineage>
</organism>
<dbReference type="SUPFAM" id="SSF52540">
    <property type="entry name" value="P-loop containing nucleoside triphosphate hydrolases"/>
    <property type="match status" value="1"/>
</dbReference>
<dbReference type="PANTHER" id="PTHR10285">
    <property type="entry name" value="URIDINE KINASE"/>
    <property type="match status" value="1"/>
</dbReference>
<gene>
    <name evidence="1" type="ORF">MOQ_008875</name>
</gene>
<dbReference type="Proteomes" id="UP000007350">
    <property type="component" value="Unassembled WGS sequence"/>
</dbReference>
<reference evidence="1 2" key="1">
    <citation type="journal article" date="2012" name="BMC Genomics">
        <title>Comparative genomic analysis of human infective Trypanosoma cruzi lineages with the bat-restricted subspecies T. cruzi marinkellei.</title>
        <authorList>
            <person name="Franzen O."/>
            <person name="Talavera-Lopez C."/>
            <person name="Ochaya S."/>
            <person name="Butler C.E."/>
            <person name="Messenger L.A."/>
            <person name="Lewis M.D."/>
            <person name="Llewellyn M.S."/>
            <person name="Marinkelle C.J."/>
            <person name="Tyler K.M."/>
            <person name="Miles M.A."/>
            <person name="Andersson B."/>
        </authorList>
    </citation>
    <scope>NUCLEOTIDE SEQUENCE [LARGE SCALE GENOMIC DNA]</scope>
    <source>
        <strain evidence="1 2">B7</strain>
    </source>
</reference>
<evidence type="ECO:0008006" key="3">
    <source>
        <dbReference type="Google" id="ProtNLM"/>
    </source>
</evidence>
<evidence type="ECO:0000313" key="2">
    <source>
        <dbReference type="Proteomes" id="UP000007350"/>
    </source>
</evidence>
<dbReference type="OrthoDB" id="10041966at2759"/>
<proteinExistence type="predicted"/>
<evidence type="ECO:0000313" key="1">
    <source>
        <dbReference type="EMBL" id="EKF27405.1"/>
    </source>
</evidence>
<keyword evidence="2" id="KW-1185">Reference proteome</keyword>
<name>K2MJQ5_TRYCR</name>
<comment type="caution">
    <text evidence="1">The sequence shown here is derived from an EMBL/GenBank/DDBJ whole genome shotgun (WGS) entry which is preliminary data.</text>
</comment>
<protein>
    <recommendedName>
        <fullName evidence="3">Phosphoribulokinase/uridine kinase domain-containing protein</fullName>
    </recommendedName>
</protein>
<accession>K2MJQ5</accession>